<protein>
    <submittedName>
        <fullName evidence="1">Uncharacterized protein</fullName>
    </submittedName>
</protein>
<sequence length="234" mass="26240">MDKSRKEDAYYTAFGLMLSYLFGVRIDIREARQRLANLAIDRSDLIHYAAYIRSLMLLELLNGKPLQLFFRNIFVGNKTEVPVFTGFPHNDIRSPYSQFILVSLMEDIHRRTGNSRKIIESLRAYKVQGGGYSNIAGGSTASVNATSAALSVIGQLEEYHTHDDVDYLYRSQDESGGFYAAGQTLVPDILSTATALFVLHCYGVSPRINPERFIEAHWLESGGFAPTLLEENSD</sequence>
<comment type="caution">
    <text evidence="1">The sequence shown here is derived from an EMBL/GenBank/DDBJ whole genome shotgun (WGS) entry which is preliminary data.</text>
</comment>
<evidence type="ECO:0000313" key="1">
    <source>
        <dbReference type="EMBL" id="KAA6307415.1"/>
    </source>
</evidence>
<gene>
    <name evidence="1" type="ORF">EZS27_040916</name>
</gene>
<proteinExistence type="predicted"/>
<dbReference type="AlphaFoldDB" id="A0A5J4PD77"/>
<dbReference type="Gene3D" id="1.50.10.20">
    <property type="match status" value="1"/>
</dbReference>
<feature type="non-terminal residue" evidence="1">
    <location>
        <position position="234"/>
    </location>
</feature>
<dbReference type="InterPro" id="IPR008930">
    <property type="entry name" value="Terpenoid_cyclase/PrenylTrfase"/>
</dbReference>
<name>A0A5J4PD77_9ZZZZ</name>
<reference evidence="1" key="1">
    <citation type="submission" date="2019-03" db="EMBL/GenBank/DDBJ databases">
        <title>Single cell metagenomics reveals metabolic interactions within the superorganism composed of flagellate Streblomastix strix and complex community of Bacteroidetes bacteria on its surface.</title>
        <authorList>
            <person name="Treitli S.C."/>
            <person name="Kolisko M."/>
            <person name="Husnik F."/>
            <person name="Keeling P."/>
            <person name="Hampl V."/>
        </authorList>
    </citation>
    <scope>NUCLEOTIDE SEQUENCE</scope>
    <source>
        <strain evidence="1">STM</strain>
    </source>
</reference>
<dbReference type="SUPFAM" id="SSF48239">
    <property type="entry name" value="Terpenoid cyclases/Protein prenyltransferases"/>
    <property type="match status" value="1"/>
</dbReference>
<organism evidence="1">
    <name type="scientific">termite gut metagenome</name>
    <dbReference type="NCBI Taxonomy" id="433724"/>
    <lineage>
        <taxon>unclassified sequences</taxon>
        <taxon>metagenomes</taxon>
        <taxon>organismal metagenomes</taxon>
    </lineage>
</organism>
<accession>A0A5J4PD77</accession>
<dbReference type="EMBL" id="SNRY01009190">
    <property type="protein sequence ID" value="KAA6307415.1"/>
    <property type="molecule type" value="Genomic_DNA"/>
</dbReference>